<dbReference type="AlphaFoldDB" id="A0A842HD04"/>
<name>A0A842HD04_9BACT</name>
<evidence type="ECO:0000313" key="2">
    <source>
        <dbReference type="Proteomes" id="UP000546464"/>
    </source>
</evidence>
<gene>
    <name evidence="1" type="ORF">H5P28_07570</name>
</gene>
<dbReference type="RefSeq" id="WP_185675102.1">
    <property type="nucleotide sequence ID" value="NZ_JACHVB010000020.1"/>
</dbReference>
<dbReference type="EMBL" id="JACHVB010000020">
    <property type="protein sequence ID" value="MBC2594120.1"/>
    <property type="molecule type" value="Genomic_DNA"/>
</dbReference>
<protein>
    <submittedName>
        <fullName evidence="1">Uncharacterized protein</fullName>
    </submittedName>
</protein>
<proteinExistence type="predicted"/>
<sequence>MLEVNIRYLEEDMRTPRKGDQPFARRVDADDLLDLLEDLRESSIGLGTHTAPELFFRDSEGLLLVRAEEGHLAWSRPEMEGTGSVPTTAEEFTGFLFPDFEEKDEEPEENTRVYAQD</sequence>
<dbReference type="Proteomes" id="UP000546464">
    <property type="component" value="Unassembled WGS sequence"/>
</dbReference>
<evidence type="ECO:0000313" key="1">
    <source>
        <dbReference type="EMBL" id="MBC2594120.1"/>
    </source>
</evidence>
<accession>A0A842HD04</accession>
<organism evidence="1 2">
    <name type="scientific">Ruficoccus amylovorans</name>
    <dbReference type="NCBI Taxonomy" id="1804625"/>
    <lineage>
        <taxon>Bacteria</taxon>
        <taxon>Pseudomonadati</taxon>
        <taxon>Verrucomicrobiota</taxon>
        <taxon>Opitutia</taxon>
        <taxon>Puniceicoccales</taxon>
        <taxon>Cerasicoccaceae</taxon>
        <taxon>Ruficoccus</taxon>
    </lineage>
</organism>
<keyword evidence="2" id="KW-1185">Reference proteome</keyword>
<reference evidence="1 2" key="1">
    <citation type="submission" date="2020-07" db="EMBL/GenBank/DDBJ databases">
        <authorList>
            <person name="Feng X."/>
        </authorList>
    </citation>
    <scope>NUCLEOTIDE SEQUENCE [LARGE SCALE GENOMIC DNA]</scope>
    <source>
        <strain evidence="1 2">JCM31066</strain>
    </source>
</reference>
<comment type="caution">
    <text evidence="1">The sequence shown here is derived from an EMBL/GenBank/DDBJ whole genome shotgun (WGS) entry which is preliminary data.</text>
</comment>